<dbReference type="PANTHER" id="PTHR11022:SF41">
    <property type="entry name" value="PEPTIDOGLYCAN-RECOGNITION PROTEIN LC-RELATED"/>
    <property type="match status" value="1"/>
</dbReference>
<dbReference type="PANTHER" id="PTHR11022">
    <property type="entry name" value="PEPTIDOGLYCAN RECOGNITION PROTEIN"/>
    <property type="match status" value="1"/>
</dbReference>
<reference evidence="4" key="1">
    <citation type="submission" date="2020-05" db="EMBL/GenBank/DDBJ databases">
        <authorList>
            <person name="Chiriac C."/>
            <person name="Salcher M."/>
            <person name="Ghai R."/>
            <person name="Kavagutti S V."/>
        </authorList>
    </citation>
    <scope>NUCLEOTIDE SEQUENCE</scope>
</reference>
<organism evidence="4">
    <name type="scientific">freshwater metagenome</name>
    <dbReference type="NCBI Taxonomy" id="449393"/>
    <lineage>
        <taxon>unclassified sequences</taxon>
        <taxon>metagenomes</taxon>
        <taxon>ecological metagenomes</taxon>
    </lineage>
</organism>
<evidence type="ECO:0000256" key="1">
    <source>
        <dbReference type="ARBA" id="ARBA00007553"/>
    </source>
</evidence>
<dbReference type="InterPro" id="IPR015510">
    <property type="entry name" value="PGRP"/>
</dbReference>
<feature type="domain" description="N-acetylmuramoyl-L-alanine amidase" evidence="2">
    <location>
        <begin position="221"/>
        <end position="376"/>
    </location>
</feature>
<dbReference type="AlphaFoldDB" id="A0A6J7MYC6"/>
<dbReference type="Gene3D" id="3.40.80.10">
    <property type="entry name" value="Peptidoglycan recognition protein-like"/>
    <property type="match status" value="1"/>
</dbReference>
<proteinExistence type="inferred from homology"/>
<dbReference type="InterPro" id="IPR006619">
    <property type="entry name" value="PGRP_domain_met/bac"/>
</dbReference>
<evidence type="ECO:0000313" key="4">
    <source>
        <dbReference type="EMBL" id="CAB4985807.1"/>
    </source>
</evidence>
<gene>
    <name evidence="4" type="ORF">UFOPK3974_00643</name>
</gene>
<dbReference type="InterPro" id="IPR002502">
    <property type="entry name" value="Amidase_domain"/>
</dbReference>
<protein>
    <submittedName>
        <fullName evidence="4">Unannotated protein</fullName>
    </submittedName>
</protein>
<dbReference type="CDD" id="cd06583">
    <property type="entry name" value="PGRP"/>
    <property type="match status" value="1"/>
</dbReference>
<dbReference type="GO" id="GO:0008745">
    <property type="term" value="F:N-acetylmuramoyl-L-alanine amidase activity"/>
    <property type="evidence" value="ECO:0007669"/>
    <property type="project" value="InterPro"/>
</dbReference>
<dbReference type="EMBL" id="CAFBOR010000071">
    <property type="protein sequence ID" value="CAB4985807.1"/>
    <property type="molecule type" value="Genomic_DNA"/>
</dbReference>
<dbReference type="InterPro" id="IPR036505">
    <property type="entry name" value="Amidase/PGRP_sf"/>
</dbReference>
<dbReference type="SMART" id="SM00701">
    <property type="entry name" value="PGRP"/>
    <property type="match status" value="1"/>
</dbReference>
<dbReference type="SUPFAM" id="SSF55846">
    <property type="entry name" value="N-acetylmuramoyl-L-alanine amidase-like"/>
    <property type="match status" value="1"/>
</dbReference>
<evidence type="ECO:0000259" key="2">
    <source>
        <dbReference type="SMART" id="SM00644"/>
    </source>
</evidence>
<evidence type="ECO:0000259" key="3">
    <source>
        <dbReference type="SMART" id="SM00701"/>
    </source>
</evidence>
<dbReference type="GO" id="GO:0009253">
    <property type="term" value="P:peptidoglycan catabolic process"/>
    <property type="evidence" value="ECO:0007669"/>
    <property type="project" value="InterPro"/>
</dbReference>
<dbReference type="SMART" id="SM00644">
    <property type="entry name" value="Ami_2"/>
    <property type="match status" value="1"/>
</dbReference>
<feature type="domain" description="Peptidoglycan recognition protein family" evidence="3">
    <location>
        <begin position="204"/>
        <end position="355"/>
    </location>
</feature>
<comment type="similarity">
    <text evidence="1">Belongs to the N-acetylmuramoyl-L-alanine amidase 2 family.</text>
</comment>
<dbReference type="GO" id="GO:0008270">
    <property type="term" value="F:zinc ion binding"/>
    <property type="evidence" value="ECO:0007669"/>
    <property type="project" value="InterPro"/>
</dbReference>
<accession>A0A6J7MYC6</accession>
<sequence>MLGAVAWCSAAGATGTPKSEVTRSRLNSKNDVLSTGEFSKSPAVPDSTNLVALQWRGDTSVKIAVQARSDSGIWTRVATVGEADGGADSGSTDAAAAAAKLRGGLLSSEPVSVRNVDEVRVRVLAGNLADVRLIAISEAKTTPALPLGQGLLAGGATGSFVAIGMVIPRRRLGGVVAALIVGGAFMGSSLSSPQAANALIPNQPAIISRSAWGADESLRLASCPEGPNFVQPEFVVVHHTATSNGDTPAQSAATVRSIYTYYVLGRGYCDHGYNFLIDRYGQIFEGRFGGVSRGVIGAHATNFNAGSVGIALIGNFSNETPPAAMQDALNRLLVWKMTVNQIDPNTPVATRGAVIDPIIGHRDAGAISGDATACPGNVGYAILPGLRNSLRANVPVGVPWSNVDLVQQTPLSIRFVGWALDPDTPDPIYIRAYGDKAGRHVANLQRPDVGAAFPENGAAHGFDITIRVEPGTQVLCLYALSIGKGRNDLMRCVWTTGSPTSSFDGVGPEPG</sequence>
<name>A0A6J7MYC6_9ZZZZ</name>
<dbReference type="Pfam" id="PF01510">
    <property type="entry name" value="Amidase_2"/>
    <property type="match status" value="1"/>
</dbReference>